<feature type="chain" id="PRO_5015083736" description="Glucanase" evidence="10">
    <location>
        <begin position="19"/>
        <end position="461"/>
    </location>
</feature>
<evidence type="ECO:0000313" key="11">
    <source>
        <dbReference type="EMBL" id="PLW09840.1"/>
    </source>
</evidence>
<proteinExistence type="inferred from homology"/>
<dbReference type="Proteomes" id="UP000235392">
    <property type="component" value="Unassembled WGS sequence"/>
</dbReference>
<evidence type="ECO:0000256" key="3">
    <source>
        <dbReference type="ARBA" id="ARBA00022729"/>
    </source>
</evidence>
<dbReference type="Gene3D" id="2.70.100.10">
    <property type="entry name" value="Glycoside hydrolase, family 7, domain"/>
    <property type="match status" value="1"/>
</dbReference>
<reference evidence="13 14" key="1">
    <citation type="submission" date="2017-11" db="EMBL/GenBank/DDBJ databases">
        <title>De novo assembly and phasing of dikaryotic genomes from two isolates of Puccinia coronata f. sp. avenae, the causal agent of oat crown rust.</title>
        <authorList>
            <person name="Miller M.E."/>
            <person name="Zhang Y."/>
            <person name="Omidvar V."/>
            <person name="Sperschneider J."/>
            <person name="Schwessinger B."/>
            <person name="Raley C."/>
            <person name="Palmer J.M."/>
            <person name="Garnica D."/>
            <person name="Upadhyaya N."/>
            <person name="Rathjen J."/>
            <person name="Taylor J.M."/>
            <person name="Park R.F."/>
            <person name="Dodds P.N."/>
            <person name="Hirsch C.D."/>
            <person name="Kianian S.F."/>
            <person name="Figueroa M."/>
        </authorList>
    </citation>
    <scope>NUCLEOTIDE SEQUENCE [LARGE SCALE GENOMIC DNA]</scope>
    <source>
        <strain evidence="12">12NC29</strain>
        <strain evidence="11">12SD80</strain>
    </source>
</reference>
<dbReference type="PRINTS" id="PR00734">
    <property type="entry name" value="GLHYDRLASE7"/>
</dbReference>
<accession>A0A2N5TMN5</accession>
<evidence type="ECO:0000256" key="1">
    <source>
        <dbReference type="ARBA" id="ARBA00001641"/>
    </source>
</evidence>
<dbReference type="Pfam" id="PF00840">
    <property type="entry name" value="Glyco_hydro_7"/>
    <property type="match status" value="1"/>
</dbReference>
<evidence type="ECO:0000313" key="14">
    <source>
        <dbReference type="Proteomes" id="UP000235392"/>
    </source>
</evidence>
<protein>
    <recommendedName>
        <fullName evidence="9">Glucanase</fullName>
        <ecNumber evidence="9">3.2.1.-</ecNumber>
    </recommendedName>
</protein>
<comment type="caution">
    <text evidence="12">The sequence shown here is derived from an EMBL/GenBank/DDBJ whole genome shotgun (WGS) entry which is preliminary data.</text>
</comment>
<gene>
    <name evidence="12" type="ORF">PCANC_25590</name>
    <name evidence="11" type="ORF">PCASD_24302</name>
</gene>
<dbReference type="PANTHER" id="PTHR33753:SF2">
    <property type="entry name" value="GLYCOSIDE HYDROLASE FAMILY 7 PROTEIN"/>
    <property type="match status" value="1"/>
</dbReference>
<evidence type="ECO:0000256" key="5">
    <source>
        <dbReference type="ARBA" id="ARBA00023001"/>
    </source>
</evidence>
<dbReference type="EMBL" id="PGCI01000989">
    <property type="protein sequence ID" value="PLW09840.1"/>
    <property type="molecule type" value="Genomic_DNA"/>
</dbReference>
<organism evidence="12 13">
    <name type="scientific">Puccinia coronata f. sp. avenae</name>
    <dbReference type="NCBI Taxonomy" id="200324"/>
    <lineage>
        <taxon>Eukaryota</taxon>
        <taxon>Fungi</taxon>
        <taxon>Dikarya</taxon>
        <taxon>Basidiomycota</taxon>
        <taxon>Pucciniomycotina</taxon>
        <taxon>Pucciniomycetes</taxon>
        <taxon>Pucciniales</taxon>
        <taxon>Pucciniaceae</taxon>
        <taxon>Puccinia</taxon>
    </lineage>
</organism>
<keyword evidence="5 9" id="KW-0136">Cellulose degradation</keyword>
<dbReference type="AlphaFoldDB" id="A0A2N5TMN5"/>
<evidence type="ECO:0000256" key="10">
    <source>
        <dbReference type="SAM" id="SignalP"/>
    </source>
</evidence>
<keyword evidence="4 9" id="KW-0378">Hydrolase</keyword>
<keyword evidence="8 9" id="KW-0624">Polysaccharide degradation</keyword>
<evidence type="ECO:0000313" key="13">
    <source>
        <dbReference type="Proteomes" id="UP000235388"/>
    </source>
</evidence>
<evidence type="ECO:0000256" key="8">
    <source>
        <dbReference type="ARBA" id="ARBA00023326"/>
    </source>
</evidence>
<dbReference type="Proteomes" id="UP000235388">
    <property type="component" value="Unassembled WGS sequence"/>
</dbReference>
<evidence type="ECO:0000256" key="7">
    <source>
        <dbReference type="ARBA" id="ARBA00023295"/>
    </source>
</evidence>
<dbReference type="STRING" id="200324.A0A2N5TMN5"/>
<dbReference type="InterPro" id="IPR037019">
    <property type="entry name" value="Glyco_hydro_7_sf"/>
</dbReference>
<dbReference type="EMBL" id="PGCJ01000524">
    <property type="protein sequence ID" value="PLW26761.1"/>
    <property type="molecule type" value="Genomic_DNA"/>
</dbReference>
<evidence type="ECO:0000256" key="6">
    <source>
        <dbReference type="ARBA" id="ARBA00023277"/>
    </source>
</evidence>
<evidence type="ECO:0000256" key="2">
    <source>
        <dbReference type="ARBA" id="ARBA00006044"/>
    </source>
</evidence>
<dbReference type="SUPFAM" id="SSF49899">
    <property type="entry name" value="Concanavalin A-like lectins/glucanases"/>
    <property type="match status" value="1"/>
</dbReference>
<keyword evidence="6" id="KW-0119">Carbohydrate metabolism</keyword>
<dbReference type="InterPro" id="IPR013320">
    <property type="entry name" value="ConA-like_dom_sf"/>
</dbReference>
<comment type="catalytic activity">
    <reaction evidence="1">
        <text>Hydrolysis of (1-&gt;4)-beta-D-glucosidic linkages in cellulose and cellotetraose, releasing cellobiose from the non-reducing ends of the chains.</text>
        <dbReference type="EC" id="3.2.1.91"/>
    </reaction>
</comment>
<dbReference type="EC" id="3.2.1.-" evidence="9"/>
<feature type="signal peptide" evidence="10">
    <location>
        <begin position="1"/>
        <end position="18"/>
    </location>
</feature>
<dbReference type="GO" id="GO:0016162">
    <property type="term" value="F:cellulose 1,4-beta-cellobiosidase activity"/>
    <property type="evidence" value="ECO:0007669"/>
    <property type="project" value="UniProtKB-EC"/>
</dbReference>
<evidence type="ECO:0000256" key="9">
    <source>
        <dbReference type="RuleBase" id="RU361164"/>
    </source>
</evidence>
<evidence type="ECO:0000313" key="12">
    <source>
        <dbReference type="EMBL" id="PLW26761.1"/>
    </source>
</evidence>
<dbReference type="InterPro" id="IPR001722">
    <property type="entry name" value="Glyco_hydro_7"/>
</dbReference>
<dbReference type="GO" id="GO:0030245">
    <property type="term" value="P:cellulose catabolic process"/>
    <property type="evidence" value="ECO:0007669"/>
    <property type="project" value="UniProtKB-KW"/>
</dbReference>
<sequence>MKTCHWHILILQFYKVLAQQIGIHLLHESPPALKIQSCRSDIECSEKRLSITLDADLRPLQVLEGIESCVSEEERAWNATYCADSERCAEKCSLGGVKYKSVHGVTTHDHSVNLRLFTRGKLTESRVYLLGNKKRYHLFHLKNRQFSFEVDASQVPCGVDAALYFTSMQADGGLSRTNRAGAMYGTGYCDAQCPTSLRFIDGKANIEGSGELGNQVFENLGACCPELDMWEGNALMQAYGAHPCVFPSISTCEGVGCTAKGGLCDQSGCGFASQKVNGNGFYGPNKTIDTQHKFTVVTQFHTSNGTDLGELVEIRQFFVQHGVLIPQQGLRLPGQDFFDSINKSFCESVTTRSENEFQNRGGMEAISRAMDQGLVLVMGIWTGEVTNTLGSIQKVPATRRASLRTINEGICPRETRTQPFVQKHYPHASVKFSNLRIEPINSSWVGLTQHHPVPAHEHKVL</sequence>
<dbReference type="PANTHER" id="PTHR33753">
    <property type="entry name" value="1,4-BETA-D-GLUCAN CELLOBIOHYDROLASE B"/>
    <property type="match status" value="1"/>
</dbReference>
<comment type="similarity">
    <text evidence="2 9">Belongs to the glycosyl hydrolase 7 (cellulase C) family.</text>
</comment>
<keyword evidence="3 10" id="KW-0732">Signal</keyword>
<evidence type="ECO:0000256" key="4">
    <source>
        <dbReference type="ARBA" id="ARBA00022801"/>
    </source>
</evidence>
<keyword evidence="13" id="KW-1185">Reference proteome</keyword>
<name>A0A2N5TMN5_9BASI</name>
<keyword evidence="7 9" id="KW-0326">Glycosidase</keyword>
<dbReference type="OrthoDB" id="412382at2759"/>